<dbReference type="HOGENOM" id="CLU_2103138_0_0_1"/>
<evidence type="ECO:0000313" key="2">
    <source>
        <dbReference type="Proteomes" id="UP000006038"/>
    </source>
</evidence>
<dbReference type="AlphaFoldDB" id="J3L0V3"/>
<dbReference type="Proteomes" id="UP000006038">
    <property type="component" value="Chromosome 1"/>
</dbReference>
<keyword evidence="2" id="KW-1185">Reference proteome</keyword>
<dbReference type="Gramene" id="OB01G28590.1">
    <property type="protein sequence ID" value="OB01G28590.1"/>
    <property type="gene ID" value="OB01G28590"/>
</dbReference>
<proteinExistence type="predicted"/>
<evidence type="ECO:0000313" key="1">
    <source>
        <dbReference type="EnsemblPlants" id="OB01G28590.1"/>
    </source>
</evidence>
<protein>
    <submittedName>
        <fullName evidence="1">Uncharacterized protein</fullName>
    </submittedName>
</protein>
<reference evidence="1" key="1">
    <citation type="journal article" date="2013" name="Nat. Commun.">
        <title>Whole-genome sequencing of Oryza brachyantha reveals mechanisms underlying Oryza genome evolution.</title>
        <authorList>
            <person name="Chen J."/>
            <person name="Huang Q."/>
            <person name="Gao D."/>
            <person name="Wang J."/>
            <person name="Lang Y."/>
            <person name="Liu T."/>
            <person name="Li B."/>
            <person name="Bai Z."/>
            <person name="Luis Goicoechea J."/>
            <person name="Liang C."/>
            <person name="Chen C."/>
            <person name="Zhang W."/>
            <person name="Sun S."/>
            <person name="Liao Y."/>
            <person name="Zhang X."/>
            <person name="Yang L."/>
            <person name="Song C."/>
            <person name="Wang M."/>
            <person name="Shi J."/>
            <person name="Liu G."/>
            <person name="Liu J."/>
            <person name="Zhou H."/>
            <person name="Zhou W."/>
            <person name="Yu Q."/>
            <person name="An N."/>
            <person name="Chen Y."/>
            <person name="Cai Q."/>
            <person name="Wang B."/>
            <person name="Liu B."/>
            <person name="Min J."/>
            <person name="Huang Y."/>
            <person name="Wu H."/>
            <person name="Li Z."/>
            <person name="Zhang Y."/>
            <person name="Yin Y."/>
            <person name="Song W."/>
            <person name="Jiang J."/>
            <person name="Jackson S.A."/>
            <person name="Wing R.A."/>
            <person name="Wang J."/>
            <person name="Chen M."/>
        </authorList>
    </citation>
    <scope>NUCLEOTIDE SEQUENCE [LARGE SCALE GENOMIC DNA]</scope>
    <source>
        <strain evidence="1">cv. IRGC 101232</strain>
    </source>
</reference>
<sequence length="116" mass="13341">LRFFTLDFAGRPFLLLLYHHHHRTAQSYPFFFSLLSFFRLFFFPPWIAHPTHLTPKQSGLLLLDRSAINCTPRPDPNSLFPLLPPPHQGLILVARSLAALQAKLIKLSLLMLTNQP</sequence>
<organism evidence="1">
    <name type="scientific">Oryza brachyantha</name>
    <name type="common">malo sina</name>
    <dbReference type="NCBI Taxonomy" id="4533"/>
    <lineage>
        <taxon>Eukaryota</taxon>
        <taxon>Viridiplantae</taxon>
        <taxon>Streptophyta</taxon>
        <taxon>Embryophyta</taxon>
        <taxon>Tracheophyta</taxon>
        <taxon>Spermatophyta</taxon>
        <taxon>Magnoliopsida</taxon>
        <taxon>Liliopsida</taxon>
        <taxon>Poales</taxon>
        <taxon>Poaceae</taxon>
        <taxon>BOP clade</taxon>
        <taxon>Oryzoideae</taxon>
        <taxon>Oryzeae</taxon>
        <taxon>Oryzinae</taxon>
        <taxon>Oryza</taxon>
    </lineage>
</organism>
<accession>J3L0V3</accession>
<dbReference type="EnsemblPlants" id="OB01G28590.1">
    <property type="protein sequence ID" value="OB01G28590.1"/>
    <property type="gene ID" value="OB01G28590"/>
</dbReference>
<reference evidence="1" key="2">
    <citation type="submission" date="2013-04" db="UniProtKB">
        <authorList>
            <consortium name="EnsemblPlants"/>
        </authorList>
    </citation>
    <scope>IDENTIFICATION</scope>
</reference>
<name>J3L0V3_ORYBR</name>